<evidence type="ECO:0000313" key="3">
    <source>
        <dbReference type="Proteomes" id="UP000028623"/>
    </source>
</evidence>
<dbReference type="InterPro" id="IPR029068">
    <property type="entry name" value="Glyas_Bleomycin-R_OHBP_Dase"/>
</dbReference>
<keyword evidence="2" id="KW-0830">Ubiquinone</keyword>
<dbReference type="Pfam" id="PF06983">
    <property type="entry name" value="3-dmu-9_3-mt"/>
    <property type="match status" value="2"/>
</dbReference>
<accession>A0A085B8Y3</accession>
<dbReference type="RefSeq" id="WP_034978159.1">
    <property type="nucleotide sequence ID" value="NZ_FOFI01000005.1"/>
</dbReference>
<evidence type="ECO:0000313" key="2">
    <source>
        <dbReference type="EMBL" id="KFC18928.1"/>
    </source>
</evidence>
<keyword evidence="2" id="KW-0489">Methyltransferase</keyword>
<evidence type="ECO:0000259" key="1">
    <source>
        <dbReference type="Pfam" id="PF06983"/>
    </source>
</evidence>
<dbReference type="EMBL" id="JPLY01000005">
    <property type="protein sequence ID" value="KFC18928.1"/>
    <property type="molecule type" value="Genomic_DNA"/>
</dbReference>
<organism evidence="2 3">
    <name type="scientific">Epilithonimonas lactis</name>
    <dbReference type="NCBI Taxonomy" id="421072"/>
    <lineage>
        <taxon>Bacteria</taxon>
        <taxon>Pseudomonadati</taxon>
        <taxon>Bacteroidota</taxon>
        <taxon>Flavobacteriia</taxon>
        <taxon>Flavobacteriales</taxon>
        <taxon>Weeksellaceae</taxon>
        <taxon>Chryseobacterium group</taxon>
        <taxon>Epilithonimonas</taxon>
    </lineage>
</organism>
<dbReference type="Gene3D" id="3.10.180.10">
    <property type="entry name" value="2,3-Dihydroxybiphenyl 1,2-Dioxygenase, domain 1"/>
    <property type="match status" value="2"/>
</dbReference>
<dbReference type="CDD" id="cd06588">
    <property type="entry name" value="PhnB_like"/>
    <property type="match status" value="2"/>
</dbReference>
<sequence>MNNDIFPCIWTNQNGSQIAKFYTSIFRNSNITQETSMVINIEIEGQKLMFLDAGPMFKPNLTVSLMMMCDSKDEVEDYYQKLSENGKVMMELDSYPWSEKYAWVEDQFGISWQLYYGAEKAKQKFSPVMMFTGKNNGKCREALNYYTSIFPNSQIEGIMEYPAGQGEPEGNIGHSQFITDGYTMMAMDSSHQHQFNFSEGTSMVVMTDSQEETDFYWNKLTADGEESMCGWLKDKYGFSWQITPKKLIELTNTDNPEKNKKAFDAMLKMKKINIQDIEDAFNS</sequence>
<keyword evidence="3" id="KW-1185">Reference proteome</keyword>
<proteinExistence type="predicted"/>
<feature type="domain" description="PhnB-like" evidence="1">
    <location>
        <begin position="4"/>
        <end position="114"/>
    </location>
</feature>
<dbReference type="GO" id="GO:0008168">
    <property type="term" value="F:methyltransferase activity"/>
    <property type="evidence" value="ECO:0007669"/>
    <property type="project" value="UniProtKB-KW"/>
</dbReference>
<name>A0A085B8Y3_9FLAO</name>
<dbReference type="OrthoDB" id="9806473at2"/>
<comment type="caution">
    <text evidence="2">The sequence shown here is derived from an EMBL/GenBank/DDBJ whole genome shotgun (WGS) entry which is preliminary data.</text>
</comment>
<dbReference type="GO" id="GO:0032259">
    <property type="term" value="P:methylation"/>
    <property type="evidence" value="ECO:0007669"/>
    <property type="project" value="UniProtKB-KW"/>
</dbReference>
<protein>
    <submittedName>
        <fullName evidence="2">3-demethylubiquinone-9 3-methyltransferase</fullName>
    </submittedName>
</protein>
<reference evidence="2 3" key="1">
    <citation type="submission" date="2014-07" db="EMBL/GenBank/DDBJ databases">
        <title>Epilithonimonas lactis LMG 22401 Genome.</title>
        <authorList>
            <person name="Pipes S.E."/>
            <person name="Stropko S.J."/>
        </authorList>
    </citation>
    <scope>NUCLEOTIDE SEQUENCE [LARGE SCALE GENOMIC DNA]</scope>
    <source>
        <strain evidence="2 3">LMG 24401</strain>
    </source>
</reference>
<dbReference type="AlphaFoldDB" id="A0A085B8Y3"/>
<dbReference type="Proteomes" id="UP000028623">
    <property type="component" value="Unassembled WGS sequence"/>
</dbReference>
<dbReference type="STRING" id="421072.SAMN04488097_3595"/>
<dbReference type="InterPro" id="IPR028973">
    <property type="entry name" value="PhnB-like"/>
</dbReference>
<keyword evidence="2" id="KW-0808">Transferase</keyword>
<dbReference type="PANTHER" id="PTHR33990">
    <property type="entry name" value="PROTEIN YJDN-RELATED"/>
    <property type="match status" value="1"/>
</dbReference>
<gene>
    <name evidence="2" type="ORF">IO89_15485</name>
</gene>
<dbReference type="eggNOG" id="COG3865">
    <property type="taxonomic scope" value="Bacteria"/>
</dbReference>
<dbReference type="SUPFAM" id="SSF54593">
    <property type="entry name" value="Glyoxalase/Bleomycin resistance protein/Dihydroxybiphenyl dioxygenase"/>
    <property type="match status" value="2"/>
</dbReference>
<feature type="domain" description="PhnB-like" evidence="1">
    <location>
        <begin position="123"/>
        <end position="243"/>
    </location>
</feature>